<name>A0ABP7FCX3_9MICO</name>
<keyword evidence="1" id="KW-1133">Transmembrane helix</keyword>
<dbReference type="Pfam" id="PF03713">
    <property type="entry name" value="DUF305"/>
    <property type="match status" value="1"/>
</dbReference>
<dbReference type="Gene3D" id="1.20.1260.10">
    <property type="match status" value="1"/>
</dbReference>
<protein>
    <submittedName>
        <fullName evidence="3">DUF305 domain-containing protein</fullName>
    </submittedName>
</protein>
<gene>
    <name evidence="3" type="ORF">GCM10022239_10700</name>
</gene>
<keyword evidence="1" id="KW-0812">Transmembrane</keyword>
<organism evidence="3 4">
    <name type="scientific">Leifsonella bigeumensis</name>
    <dbReference type="NCBI Taxonomy" id="433643"/>
    <lineage>
        <taxon>Bacteria</taxon>
        <taxon>Bacillati</taxon>
        <taxon>Actinomycetota</taxon>
        <taxon>Actinomycetes</taxon>
        <taxon>Micrococcales</taxon>
        <taxon>Microbacteriaceae</taxon>
        <taxon>Leifsonella</taxon>
    </lineage>
</organism>
<dbReference type="PANTHER" id="PTHR36933:SF1">
    <property type="entry name" value="SLL0788 PROTEIN"/>
    <property type="match status" value="1"/>
</dbReference>
<evidence type="ECO:0000259" key="2">
    <source>
        <dbReference type="Pfam" id="PF03713"/>
    </source>
</evidence>
<dbReference type="RefSeq" id="WP_344754509.1">
    <property type="nucleotide sequence ID" value="NZ_BAABAE010000003.1"/>
</dbReference>
<feature type="transmembrane region" description="Helical" evidence="1">
    <location>
        <begin position="20"/>
        <end position="38"/>
    </location>
</feature>
<evidence type="ECO:0000313" key="4">
    <source>
        <dbReference type="Proteomes" id="UP001501004"/>
    </source>
</evidence>
<evidence type="ECO:0000313" key="3">
    <source>
        <dbReference type="EMBL" id="GAA3736723.1"/>
    </source>
</evidence>
<sequence>MAPERSADTGAAHAVPTRTIVLAILGVAALVIAGFLAGRLTTPAEVVPNDTSAEAGFARDMQLHHQQAVEMSMIVRDETDDPDIRLLAYDIALAQQQQAGQMFSWLTVWGLPQAASEPSMTWMVRPGRSGTGHDHGAGEAAHVPGEPMPGLATDEQMAELSAATGVEAENLYLTLMIAHHKGGIDMAEAILDRSTNRVVTNLARGMIAAQQSEIDYMQELLAQRQ</sequence>
<dbReference type="EMBL" id="BAABAE010000003">
    <property type="protein sequence ID" value="GAA3736723.1"/>
    <property type="molecule type" value="Genomic_DNA"/>
</dbReference>
<proteinExistence type="predicted"/>
<evidence type="ECO:0000256" key="1">
    <source>
        <dbReference type="SAM" id="Phobius"/>
    </source>
</evidence>
<reference evidence="4" key="1">
    <citation type="journal article" date="2019" name="Int. J. Syst. Evol. Microbiol.">
        <title>The Global Catalogue of Microorganisms (GCM) 10K type strain sequencing project: providing services to taxonomists for standard genome sequencing and annotation.</title>
        <authorList>
            <consortium name="The Broad Institute Genomics Platform"/>
            <consortium name="The Broad Institute Genome Sequencing Center for Infectious Disease"/>
            <person name="Wu L."/>
            <person name="Ma J."/>
        </authorList>
    </citation>
    <scope>NUCLEOTIDE SEQUENCE [LARGE SCALE GENOMIC DNA]</scope>
    <source>
        <strain evidence="4">JCM 16949</strain>
    </source>
</reference>
<accession>A0ABP7FCX3</accession>
<keyword evidence="1" id="KW-0472">Membrane</keyword>
<comment type="caution">
    <text evidence="3">The sequence shown here is derived from an EMBL/GenBank/DDBJ whole genome shotgun (WGS) entry which is preliminary data.</text>
</comment>
<keyword evidence="4" id="KW-1185">Reference proteome</keyword>
<dbReference type="PANTHER" id="PTHR36933">
    <property type="entry name" value="SLL0788 PROTEIN"/>
    <property type="match status" value="1"/>
</dbReference>
<feature type="domain" description="DUF305" evidence="2">
    <location>
        <begin position="54"/>
        <end position="221"/>
    </location>
</feature>
<dbReference type="Proteomes" id="UP001501004">
    <property type="component" value="Unassembled WGS sequence"/>
</dbReference>
<dbReference type="InterPro" id="IPR005183">
    <property type="entry name" value="DUF305_CopM-like"/>
</dbReference>
<dbReference type="InterPro" id="IPR012347">
    <property type="entry name" value="Ferritin-like"/>
</dbReference>